<dbReference type="GO" id="GO:0003824">
    <property type="term" value="F:catalytic activity"/>
    <property type="evidence" value="ECO:0007669"/>
    <property type="project" value="InterPro"/>
</dbReference>
<dbReference type="EMBL" id="UOFL01000113">
    <property type="protein sequence ID" value="VAW76793.1"/>
    <property type="molecule type" value="Genomic_DNA"/>
</dbReference>
<protein>
    <recommendedName>
        <fullName evidence="1">Endonuclease/exonuclease/phosphatase domain-containing protein</fullName>
    </recommendedName>
</protein>
<name>A0A3B0YKZ7_9ZZZZ</name>
<gene>
    <name evidence="2" type="ORF">MNBD_GAMMA12-2281</name>
</gene>
<reference evidence="2" key="1">
    <citation type="submission" date="2018-06" db="EMBL/GenBank/DDBJ databases">
        <authorList>
            <person name="Zhirakovskaya E."/>
        </authorList>
    </citation>
    <scope>NUCLEOTIDE SEQUENCE</scope>
</reference>
<dbReference type="InterPro" id="IPR005135">
    <property type="entry name" value="Endo/exonuclease/phosphatase"/>
</dbReference>
<evidence type="ECO:0000259" key="1">
    <source>
        <dbReference type="Pfam" id="PF03372"/>
    </source>
</evidence>
<sequence>MNSRSYFMLVVLSLPLLLAENTYAKSIKVMAYNVLYKSSANKKTISTIRDSQADVVCLRELTPKFIRQFNSNLGAVYKQKSFYARKGTWGVGIASKLKLTEVKYFRMRPYGIPAQSAIIHTARAKIMLVCIHLIPPVANQGVKPFLTMIRDNNLIRIAQAKYLVARFSAVKMPVIILGDFNDWRSSESLKIFTRAHYQHACGTGNNSSCGNTFPANDFKLPGVVEIDHIFGKGIKFIRGQVFKRGGSDHYPVQAWIKTR</sequence>
<proteinExistence type="predicted"/>
<dbReference type="SUPFAM" id="SSF56219">
    <property type="entry name" value="DNase I-like"/>
    <property type="match status" value="1"/>
</dbReference>
<feature type="domain" description="Endonuclease/exonuclease/phosphatase" evidence="1">
    <location>
        <begin position="30"/>
        <end position="249"/>
    </location>
</feature>
<dbReference type="InterPro" id="IPR036691">
    <property type="entry name" value="Endo/exonu/phosph_ase_sf"/>
</dbReference>
<dbReference type="Pfam" id="PF03372">
    <property type="entry name" value="Exo_endo_phos"/>
    <property type="match status" value="1"/>
</dbReference>
<evidence type="ECO:0000313" key="2">
    <source>
        <dbReference type="EMBL" id="VAW76793.1"/>
    </source>
</evidence>
<dbReference type="AlphaFoldDB" id="A0A3B0YKZ7"/>
<accession>A0A3B0YKZ7</accession>
<organism evidence="2">
    <name type="scientific">hydrothermal vent metagenome</name>
    <dbReference type="NCBI Taxonomy" id="652676"/>
    <lineage>
        <taxon>unclassified sequences</taxon>
        <taxon>metagenomes</taxon>
        <taxon>ecological metagenomes</taxon>
    </lineage>
</organism>
<dbReference type="Gene3D" id="3.60.10.10">
    <property type="entry name" value="Endonuclease/exonuclease/phosphatase"/>
    <property type="match status" value="1"/>
</dbReference>